<dbReference type="SUPFAM" id="SSF88713">
    <property type="entry name" value="Glycoside hydrolase/deacetylase"/>
    <property type="match status" value="1"/>
</dbReference>
<dbReference type="RefSeq" id="WP_214607072.1">
    <property type="nucleotide sequence ID" value="NZ_FOXS01000019.1"/>
</dbReference>
<evidence type="ECO:0000313" key="2">
    <source>
        <dbReference type="EMBL" id="SFQ84388.1"/>
    </source>
</evidence>
<feature type="region of interest" description="Disordered" evidence="1">
    <location>
        <begin position="470"/>
        <end position="498"/>
    </location>
</feature>
<evidence type="ECO:0000313" key="3">
    <source>
        <dbReference type="Proteomes" id="UP000199029"/>
    </source>
</evidence>
<accession>A0A1I6BTV0</accession>
<reference evidence="3" key="1">
    <citation type="submission" date="2016-10" db="EMBL/GenBank/DDBJ databases">
        <authorList>
            <person name="Varghese N."/>
            <person name="Submissions S."/>
        </authorList>
    </citation>
    <scope>NUCLEOTIDE SEQUENCE [LARGE SCALE GENOMIC DNA]</scope>
    <source>
        <strain evidence="3">OR362-8,ATCC BAA-1266,JCM 13504</strain>
    </source>
</reference>
<dbReference type="Gene3D" id="3.20.20.370">
    <property type="entry name" value="Glycoside hydrolase/deacetylase"/>
    <property type="match status" value="1"/>
</dbReference>
<dbReference type="AlphaFoldDB" id="A0A1I6BTV0"/>
<feature type="non-terminal residue" evidence="2">
    <location>
        <position position="520"/>
    </location>
</feature>
<name>A0A1I6BTV0_HYMAR</name>
<organism evidence="2 3">
    <name type="scientific">Hymenobacter arizonensis</name>
    <name type="common">Siccationidurans arizonensis</name>
    <dbReference type="NCBI Taxonomy" id="1227077"/>
    <lineage>
        <taxon>Bacteria</taxon>
        <taxon>Pseudomonadati</taxon>
        <taxon>Bacteroidota</taxon>
        <taxon>Cytophagia</taxon>
        <taxon>Cytophagales</taxon>
        <taxon>Hymenobacteraceae</taxon>
        <taxon>Hymenobacter</taxon>
    </lineage>
</organism>
<feature type="compositionally biased region" description="Pro residues" evidence="1">
    <location>
        <begin position="478"/>
        <end position="490"/>
    </location>
</feature>
<proteinExistence type="predicted"/>
<feature type="non-terminal residue" evidence="2">
    <location>
        <position position="1"/>
    </location>
</feature>
<dbReference type="Proteomes" id="UP000199029">
    <property type="component" value="Unassembled WGS sequence"/>
</dbReference>
<dbReference type="EMBL" id="FOXS01000019">
    <property type="protein sequence ID" value="SFQ84388.1"/>
    <property type="molecule type" value="Genomic_DNA"/>
</dbReference>
<gene>
    <name evidence="2" type="ORF">SAMN04515668_5105</name>
</gene>
<protein>
    <submittedName>
        <fullName evidence="2">Uncharacterized protein</fullName>
    </submittedName>
</protein>
<evidence type="ECO:0000256" key="1">
    <source>
        <dbReference type="SAM" id="MobiDB-lite"/>
    </source>
</evidence>
<dbReference type="GO" id="GO:0005975">
    <property type="term" value="P:carbohydrate metabolic process"/>
    <property type="evidence" value="ECO:0007669"/>
    <property type="project" value="InterPro"/>
</dbReference>
<sequence length="520" mass="56055">LFLSTSDDPTKKVRIASCAGWTSGNRDFTRMVSQQSAPVQLTAGTRYYVEALHKQSWGPGYLAVAWRLPNGSRQEPIPGANLLPFASTTTTTPPPTTTPTTNPTSGTKARVTFTFSAPPASATSRIAPTLHNKSRVLQFEEDDSPIAVFTEVYPLFKGGVARNGVRYPGLRFTDGCGRNRPYTAAVAINGHNSYNNSVWLDPGPQHDAGRLVWAQAQELLDNRWDVENHSDLHTTTNPAQQIATLDALIANRLKGYKPSVHIVPTNFAGYPTAAFAAGYTAVSSGSQSDSYPMVNAWNSDRTALSALPAPTTPFVYNRYMADQNTSGGETTQTFLNRLKAVSDKLMAPGTNTSEVYLQRVFSHGMNFNVLVDWMNYTQSIAQDRLWVTTLREFAEYRRVSAQVVKTESLSGNTLTVDLDYANISANTRFQSLTLLVNSAGTLTNISVSGADSATFNTTTKMVNVYRGLASTTTTPTTTPTPSPTPTPTPTPSSCSGTGSATYQVWANVNGSAVGDIPTGS</sequence>
<keyword evidence="3" id="KW-1185">Reference proteome</keyword>
<dbReference type="InterPro" id="IPR011330">
    <property type="entry name" value="Glyco_hydro/deAcase_b/a-brl"/>
</dbReference>
<feature type="region of interest" description="Disordered" evidence="1">
    <location>
        <begin position="86"/>
        <end position="108"/>
    </location>
</feature>